<feature type="domain" description="Acyltransferase 3" evidence="2">
    <location>
        <begin position="36"/>
        <end position="365"/>
    </location>
</feature>
<sequence>MSRLPDVAEIQKATPNSLREQPRIGAKLGKVFDPRNNALNAWRLVLLTGVILAHSWPLTGRRIEFEPAHQLLANVWLDGFFAISGFLVTRAWFRNPRLGEFLLSRALRLLPGFWVCLIVTAFVIAPISLAVQGDSPVKLLFSREPFLYVLQNSAMLIVKFDVAGTPLDIPWPGQWDGSLWTLTFVVMCYIGTAVLGATGLLSRRWLIPTLFVLTLWWAASLPPLNDVVEQPPGAQPVDTATAMLVVQQVSARLYLMYLTGALLYQLRSRIPARWSLVALSVVVVLASSLLPNYHIVGAIPLAYAVIVSGALARQGWLTLRTDLSYGVYVYAWPMQQLLIVCGLGVLNPVVFSAVAVTVTLPLAALSWFAVEKRALRLKSRFPRRRLPGEAQASAY</sequence>
<evidence type="ECO:0000313" key="4">
    <source>
        <dbReference type="Proteomes" id="UP000812982"/>
    </source>
</evidence>
<proteinExistence type="predicted"/>
<keyword evidence="1" id="KW-1133">Transmembrane helix</keyword>
<feature type="transmembrane region" description="Helical" evidence="1">
    <location>
        <begin position="325"/>
        <end position="345"/>
    </location>
</feature>
<protein>
    <submittedName>
        <fullName evidence="3">Acyltransferase</fullName>
    </submittedName>
</protein>
<organism evidence="3 4">
    <name type="scientific">[Mycobacterium] fortunisiensis</name>
    <dbReference type="NCBI Taxonomy" id="2600579"/>
    <lineage>
        <taxon>Bacteria</taxon>
        <taxon>Bacillati</taxon>
        <taxon>Actinomycetota</taxon>
        <taxon>Actinomycetes</taxon>
        <taxon>Mycobacteriales</taxon>
        <taxon>Mycobacteriaceae</taxon>
        <taxon>Mycolicibacterium</taxon>
    </lineage>
</organism>
<dbReference type="InterPro" id="IPR002656">
    <property type="entry name" value="Acyl_transf_3_dom"/>
</dbReference>
<feature type="transmembrane region" description="Helical" evidence="1">
    <location>
        <begin position="271"/>
        <end position="289"/>
    </location>
</feature>
<accession>A0ABS6KHM9</accession>
<feature type="transmembrane region" description="Helical" evidence="1">
    <location>
        <begin position="41"/>
        <end position="59"/>
    </location>
</feature>
<feature type="transmembrane region" description="Helical" evidence="1">
    <location>
        <begin position="179"/>
        <end position="198"/>
    </location>
</feature>
<keyword evidence="1" id="KW-0472">Membrane</keyword>
<name>A0ABS6KHM9_9MYCO</name>
<keyword evidence="3" id="KW-0808">Transferase</keyword>
<reference evidence="3 4" key="1">
    <citation type="journal article" date="2021" name="Sci. Rep.">
        <title>Phenotypic and genomic hallmarks of a novel, potentially pathogenic rapidly growing Mycobacterium species related to the Mycobacterium fortuitum complex.</title>
        <authorList>
            <person name="Gharbi R."/>
            <person name="Khanna V."/>
            <person name="Frigui W."/>
            <person name="Mhenni B."/>
            <person name="Brosch R."/>
            <person name="Mardassi H."/>
        </authorList>
    </citation>
    <scope>NUCLEOTIDE SEQUENCE [LARGE SCALE GENOMIC DNA]</scope>
    <source>
        <strain evidence="3 4">TNTM28</strain>
    </source>
</reference>
<evidence type="ECO:0000313" key="3">
    <source>
        <dbReference type="EMBL" id="MBU9763060.1"/>
    </source>
</evidence>
<feature type="transmembrane region" description="Helical" evidence="1">
    <location>
        <begin position="295"/>
        <end position="313"/>
    </location>
</feature>
<feature type="transmembrane region" description="Helical" evidence="1">
    <location>
        <begin position="351"/>
        <end position="370"/>
    </location>
</feature>
<dbReference type="EMBL" id="VOMB01000005">
    <property type="protein sequence ID" value="MBU9763060.1"/>
    <property type="molecule type" value="Genomic_DNA"/>
</dbReference>
<comment type="caution">
    <text evidence="3">The sequence shown here is derived from an EMBL/GenBank/DDBJ whole genome shotgun (WGS) entry which is preliminary data.</text>
</comment>
<dbReference type="GO" id="GO:0016746">
    <property type="term" value="F:acyltransferase activity"/>
    <property type="evidence" value="ECO:0007669"/>
    <property type="project" value="UniProtKB-KW"/>
</dbReference>
<feature type="transmembrane region" description="Helical" evidence="1">
    <location>
        <begin position="71"/>
        <end position="92"/>
    </location>
</feature>
<feature type="transmembrane region" description="Helical" evidence="1">
    <location>
        <begin position="244"/>
        <end position="264"/>
    </location>
</feature>
<dbReference type="Proteomes" id="UP000812982">
    <property type="component" value="Unassembled WGS sequence"/>
</dbReference>
<keyword evidence="4" id="KW-1185">Reference proteome</keyword>
<feature type="transmembrane region" description="Helical" evidence="1">
    <location>
        <begin position="112"/>
        <end position="133"/>
    </location>
</feature>
<evidence type="ECO:0000259" key="2">
    <source>
        <dbReference type="Pfam" id="PF01757"/>
    </source>
</evidence>
<gene>
    <name evidence="3" type="ORF">FR943_04250</name>
</gene>
<evidence type="ECO:0000256" key="1">
    <source>
        <dbReference type="SAM" id="Phobius"/>
    </source>
</evidence>
<feature type="transmembrane region" description="Helical" evidence="1">
    <location>
        <begin position="205"/>
        <end position="224"/>
    </location>
</feature>
<keyword evidence="3" id="KW-0012">Acyltransferase</keyword>
<dbReference type="Pfam" id="PF01757">
    <property type="entry name" value="Acyl_transf_3"/>
    <property type="match status" value="1"/>
</dbReference>
<keyword evidence="1" id="KW-0812">Transmembrane</keyword>